<name>A0A1V6N8K3_PENPO</name>
<gene>
    <name evidence="1" type="ORF">PENPOL_c019G02223</name>
</gene>
<dbReference type="Proteomes" id="UP000191408">
    <property type="component" value="Unassembled WGS sequence"/>
</dbReference>
<reference evidence="2" key="1">
    <citation type="journal article" date="2017" name="Nat. Microbiol.">
        <title>Global analysis of biosynthetic gene clusters reveals vast potential of secondary metabolite production in Penicillium species.</title>
        <authorList>
            <person name="Nielsen J.C."/>
            <person name="Grijseels S."/>
            <person name="Prigent S."/>
            <person name="Ji B."/>
            <person name="Dainat J."/>
            <person name="Nielsen K.F."/>
            <person name="Frisvad J.C."/>
            <person name="Workman M."/>
            <person name="Nielsen J."/>
        </authorList>
    </citation>
    <scope>NUCLEOTIDE SEQUENCE [LARGE SCALE GENOMIC DNA]</scope>
    <source>
        <strain evidence="2">IBT 4502</strain>
    </source>
</reference>
<keyword evidence="2" id="KW-1185">Reference proteome</keyword>
<dbReference type="EMBL" id="MDYM01000019">
    <property type="protein sequence ID" value="OQD60933.1"/>
    <property type="molecule type" value="Genomic_DNA"/>
</dbReference>
<dbReference type="AlphaFoldDB" id="A0A1V6N8K3"/>
<evidence type="ECO:0000313" key="2">
    <source>
        <dbReference type="Proteomes" id="UP000191408"/>
    </source>
</evidence>
<organism evidence="1 2">
    <name type="scientific">Penicillium polonicum</name>
    <dbReference type="NCBI Taxonomy" id="60169"/>
    <lineage>
        <taxon>Eukaryota</taxon>
        <taxon>Fungi</taxon>
        <taxon>Dikarya</taxon>
        <taxon>Ascomycota</taxon>
        <taxon>Pezizomycotina</taxon>
        <taxon>Eurotiomycetes</taxon>
        <taxon>Eurotiomycetidae</taxon>
        <taxon>Eurotiales</taxon>
        <taxon>Aspergillaceae</taxon>
        <taxon>Penicillium</taxon>
    </lineage>
</organism>
<accession>A0A1V6N8K3</accession>
<dbReference type="OrthoDB" id="4368762at2759"/>
<sequence length="154" mass="18137">MMKIKELEHDSKNPRGWEILVGYALAPLCLIDSSVDETPQERIQNMAHRPRYADDMMDKLMPMVQSSDKADNTINEIMKFDKMRRSNFNTAKEYITEYQKQYHVLARFKIAPHPFHALTQVLKQLKKEMPKVQFITEEIGNTEPKKISLDKMEH</sequence>
<evidence type="ECO:0000313" key="1">
    <source>
        <dbReference type="EMBL" id="OQD60933.1"/>
    </source>
</evidence>
<comment type="caution">
    <text evidence="1">The sequence shown here is derived from an EMBL/GenBank/DDBJ whole genome shotgun (WGS) entry which is preliminary data.</text>
</comment>
<protein>
    <submittedName>
        <fullName evidence="1">Uncharacterized protein</fullName>
    </submittedName>
</protein>
<proteinExistence type="predicted"/>